<dbReference type="Pfam" id="PF00789">
    <property type="entry name" value="UBX"/>
    <property type="match status" value="1"/>
</dbReference>
<dbReference type="InterPro" id="IPR004854">
    <property type="entry name" value="Ufd1-like"/>
</dbReference>
<feature type="region of interest" description="Disordered" evidence="1">
    <location>
        <begin position="19"/>
        <end position="68"/>
    </location>
</feature>
<evidence type="ECO:0000313" key="5">
    <source>
        <dbReference type="Proteomes" id="UP000789595"/>
    </source>
</evidence>
<sequence length="618" mass="67333">MDDFSARERKLERERQARIAAKKREQEQEAAAAQRYADQQAAQREALAKRRAEREQEEERRAEAQREDARLTGGLTWRRTYRCVAEPRDGDRVRLPDSSLSELTSAGLLQDATALTLELELVDADDVVRGVPTDPRFLLPEEAREDELRVSATATHAGVLDFAAPDGHVGVPPKTMLSLVRGVPEVAERLAKGELRVRCRAVRLPTPKESSCALRPVAEGFHHGGADEAAVDLGAVLTKELGRGRHCCLTLGDWIAVSHDDRTVRLVVAALRPERALCVLSTDLSVDVLPPMVVEERLRKAQAQSEREQRLIEERRRRAAAARAALESREIPADGAPVRVRLRFRDGSRSEATAKTNESADVLKWLVDAEADDAAKFPLDARDWRLVSSYPRLALSRDALAGSLEDTGLVDARGGAVALLVEPLAIDDANEDPESPKQHSTEDVWARAAAFADAEAARERNARNDDGAMELDEATKIEAERRDLDGAEKAALFRDLVGRGLSNQLAAHAAQRYSSQLAELAQMGFGDDAALSVSLLDKYNGRLLRVVNALSDAREAQPPPPRPAPFAPREAASTPSAPRTAASDQQARVAAAFKRHVAAGLPPNEAAAAALREVSSSN</sequence>
<dbReference type="InterPro" id="IPR001012">
    <property type="entry name" value="UBX_dom"/>
</dbReference>
<dbReference type="Pfam" id="PF24842">
    <property type="entry name" value="UFD1_N2"/>
    <property type="match status" value="1"/>
</dbReference>
<dbReference type="GO" id="GO:0036503">
    <property type="term" value="P:ERAD pathway"/>
    <property type="evidence" value="ECO:0007669"/>
    <property type="project" value="TreeGrafter"/>
</dbReference>
<feature type="compositionally biased region" description="Basic and acidic residues" evidence="1">
    <location>
        <begin position="46"/>
        <end position="68"/>
    </location>
</feature>
<dbReference type="PANTHER" id="PTHR12555">
    <property type="entry name" value="UBIQUITIN FUSION DEGRADATON PROTEIN 1"/>
    <property type="match status" value="1"/>
</dbReference>
<feature type="region of interest" description="Disordered" evidence="1">
    <location>
        <begin position="553"/>
        <end position="588"/>
    </location>
</feature>
<feature type="domain" description="Ubiquitin fusion degradation protein UFD1 N-terminal subdomain 2" evidence="3">
    <location>
        <begin position="235"/>
        <end position="291"/>
    </location>
</feature>
<dbReference type="Gene3D" id="3.10.330.10">
    <property type="match status" value="1"/>
</dbReference>
<evidence type="ECO:0000259" key="2">
    <source>
        <dbReference type="Pfam" id="PF00789"/>
    </source>
</evidence>
<reference evidence="4" key="1">
    <citation type="submission" date="2021-11" db="EMBL/GenBank/DDBJ databases">
        <authorList>
            <consortium name="Genoscope - CEA"/>
            <person name="William W."/>
        </authorList>
    </citation>
    <scope>NUCLEOTIDE SEQUENCE</scope>
</reference>
<dbReference type="EMBL" id="CAKKNE010000001">
    <property type="protein sequence ID" value="CAH0366984.1"/>
    <property type="molecule type" value="Genomic_DNA"/>
</dbReference>
<evidence type="ECO:0008006" key="6">
    <source>
        <dbReference type="Google" id="ProtNLM"/>
    </source>
</evidence>
<keyword evidence="5" id="KW-1185">Reference proteome</keyword>
<feature type="compositionally biased region" description="Low complexity" evidence="1">
    <location>
        <begin position="29"/>
        <end position="45"/>
    </location>
</feature>
<feature type="compositionally biased region" description="Low complexity" evidence="1">
    <location>
        <begin position="567"/>
        <end position="588"/>
    </location>
</feature>
<dbReference type="InterPro" id="IPR042299">
    <property type="entry name" value="Ufd1-like_Nn"/>
</dbReference>
<dbReference type="PANTHER" id="PTHR12555:SF13">
    <property type="entry name" value="UBIQUITIN RECOGNITION FACTOR IN ER-ASSOCIATED DEGRADATION PROTEIN 1"/>
    <property type="match status" value="1"/>
</dbReference>
<dbReference type="InterPro" id="IPR029071">
    <property type="entry name" value="Ubiquitin-like_domsf"/>
</dbReference>
<protein>
    <recommendedName>
        <fullName evidence="6">UBX domain-containing protein</fullName>
    </recommendedName>
</protein>
<evidence type="ECO:0000313" key="4">
    <source>
        <dbReference type="EMBL" id="CAH0366984.1"/>
    </source>
</evidence>
<dbReference type="Gene3D" id="2.40.40.50">
    <property type="entry name" value="Ubiquitin fusion degradation protein UFD1, N-terminal domain"/>
    <property type="match status" value="1"/>
</dbReference>
<gene>
    <name evidence="4" type="ORF">PECAL_1P35000</name>
</gene>
<feature type="domain" description="UBX" evidence="2">
    <location>
        <begin position="337"/>
        <end position="410"/>
    </location>
</feature>
<feature type="compositionally biased region" description="Pro residues" evidence="1">
    <location>
        <begin position="557"/>
        <end position="566"/>
    </location>
</feature>
<dbReference type="GO" id="GO:0034098">
    <property type="term" value="C:VCP-NPL4-UFD1 AAA ATPase complex"/>
    <property type="evidence" value="ECO:0007669"/>
    <property type="project" value="TreeGrafter"/>
</dbReference>
<name>A0A8J2WTV6_9STRA</name>
<dbReference type="Gene3D" id="1.10.8.10">
    <property type="entry name" value="DNA helicase RuvA subunit, C-terminal domain"/>
    <property type="match status" value="1"/>
</dbReference>
<evidence type="ECO:0000256" key="1">
    <source>
        <dbReference type="SAM" id="MobiDB-lite"/>
    </source>
</evidence>
<dbReference type="InterPro" id="IPR055418">
    <property type="entry name" value="UFD1_N2"/>
</dbReference>
<dbReference type="Proteomes" id="UP000789595">
    <property type="component" value="Unassembled WGS sequence"/>
</dbReference>
<comment type="caution">
    <text evidence="4">The sequence shown here is derived from an EMBL/GenBank/DDBJ whole genome shotgun (WGS) entry which is preliminary data.</text>
</comment>
<dbReference type="GO" id="GO:0031593">
    <property type="term" value="F:polyubiquitin modification-dependent protein binding"/>
    <property type="evidence" value="ECO:0007669"/>
    <property type="project" value="TreeGrafter"/>
</dbReference>
<organism evidence="4 5">
    <name type="scientific">Pelagomonas calceolata</name>
    <dbReference type="NCBI Taxonomy" id="35677"/>
    <lineage>
        <taxon>Eukaryota</taxon>
        <taxon>Sar</taxon>
        <taxon>Stramenopiles</taxon>
        <taxon>Ochrophyta</taxon>
        <taxon>Pelagophyceae</taxon>
        <taxon>Pelagomonadales</taxon>
        <taxon>Pelagomonadaceae</taxon>
        <taxon>Pelagomonas</taxon>
    </lineage>
</organism>
<dbReference type="AlphaFoldDB" id="A0A8J2WTV6"/>
<proteinExistence type="predicted"/>
<dbReference type="OrthoDB" id="422728at2759"/>
<dbReference type="SUPFAM" id="SSF54236">
    <property type="entry name" value="Ubiquitin-like"/>
    <property type="match status" value="1"/>
</dbReference>
<accession>A0A8J2WTV6</accession>
<evidence type="ECO:0000259" key="3">
    <source>
        <dbReference type="Pfam" id="PF24842"/>
    </source>
</evidence>
<dbReference type="GO" id="GO:0006511">
    <property type="term" value="P:ubiquitin-dependent protein catabolic process"/>
    <property type="evidence" value="ECO:0007669"/>
    <property type="project" value="InterPro"/>
</dbReference>